<protein>
    <submittedName>
        <fullName evidence="1">Uncharacterized protein</fullName>
    </submittedName>
</protein>
<dbReference type="EMBL" id="JAABOJ010000030">
    <property type="protein sequence ID" value="KAF3277009.1"/>
    <property type="molecule type" value="Genomic_DNA"/>
</dbReference>
<reference evidence="1 2" key="1">
    <citation type="submission" date="2020-01" db="EMBL/GenBank/DDBJ databases">
        <authorList>
            <person name="Palmer J.M."/>
        </authorList>
    </citation>
    <scope>NUCLEOTIDE SEQUENCE [LARGE SCALE GENOMIC DNA]</scope>
    <source>
        <strain evidence="1 2">TWF970</strain>
    </source>
</reference>
<accession>A0A7C8R8Z5</accession>
<sequence length="123" mass="13839">MDGEGWVGLEVRYKYKITGAVDNDVYTDFYFGEDRQRIELAVTFQQVTWVPQLPDSRNRTAACDNGIILPQMSLEMINSASDTIQTLLHKAIGPLPPSQLLQLRYSIHLASPPLFETSLQPSV</sequence>
<dbReference type="Proteomes" id="UP000474640">
    <property type="component" value="Unassembled WGS sequence"/>
</dbReference>
<comment type="caution">
    <text evidence="1">The sequence shown here is derived from an EMBL/GenBank/DDBJ whole genome shotgun (WGS) entry which is preliminary data.</text>
</comment>
<gene>
    <name evidence="1" type="ORF">TWF970_005878</name>
</gene>
<dbReference type="AlphaFoldDB" id="A0A7C8R8Z5"/>
<evidence type="ECO:0000313" key="1">
    <source>
        <dbReference type="EMBL" id="KAF3277009.1"/>
    </source>
</evidence>
<proteinExistence type="predicted"/>
<name>A0A7C8R8Z5_ORBOL</name>
<evidence type="ECO:0000313" key="2">
    <source>
        <dbReference type="Proteomes" id="UP000474640"/>
    </source>
</evidence>
<organism evidence="1 2">
    <name type="scientific">Orbilia oligospora</name>
    <name type="common">Nematode-trapping fungus</name>
    <name type="synonym">Arthrobotrys oligospora</name>
    <dbReference type="NCBI Taxonomy" id="2813651"/>
    <lineage>
        <taxon>Eukaryota</taxon>
        <taxon>Fungi</taxon>
        <taxon>Dikarya</taxon>
        <taxon>Ascomycota</taxon>
        <taxon>Pezizomycotina</taxon>
        <taxon>Orbiliomycetes</taxon>
        <taxon>Orbiliales</taxon>
        <taxon>Orbiliaceae</taxon>
        <taxon>Orbilia</taxon>
    </lineage>
</organism>